<feature type="region of interest" description="Disordered" evidence="1">
    <location>
        <begin position="1"/>
        <end position="29"/>
    </location>
</feature>
<gene>
    <name evidence="2" type="ORF">M513_03057</name>
</gene>
<organism evidence="2 3">
    <name type="scientific">Trichuris suis</name>
    <name type="common">pig whipworm</name>
    <dbReference type="NCBI Taxonomy" id="68888"/>
    <lineage>
        <taxon>Eukaryota</taxon>
        <taxon>Metazoa</taxon>
        <taxon>Ecdysozoa</taxon>
        <taxon>Nematoda</taxon>
        <taxon>Enoplea</taxon>
        <taxon>Dorylaimia</taxon>
        <taxon>Trichinellida</taxon>
        <taxon>Trichuridae</taxon>
        <taxon>Trichuris</taxon>
    </lineage>
</organism>
<evidence type="ECO:0000256" key="1">
    <source>
        <dbReference type="SAM" id="MobiDB-lite"/>
    </source>
</evidence>
<dbReference type="EMBL" id="KL363196">
    <property type="protein sequence ID" value="KFD55933.1"/>
    <property type="molecule type" value="Genomic_DNA"/>
</dbReference>
<dbReference type="AlphaFoldDB" id="A0A085MFD7"/>
<reference evidence="2 3" key="1">
    <citation type="journal article" date="2014" name="Nat. Genet.">
        <title>Genome and transcriptome of the porcine whipworm Trichuris suis.</title>
        <authorList>
            <person name="Jex A.R."/>
            <person name="Nejsum P."/>
            <person name="Schwarz E.M."/>
            <person name="Hu L."/>
            <person name="Young N.D."/>
            <person name="Hall R.S."/>
            <person name="Korhonen P.K."/>
            <person name="Liao S."/>
            <person name="Thamsborg S."/>
            <person name="Xia J."/>
            <person name="Xu P."/>
            <person name="Wang S."/>
            <person name="Scheerlinck J.P."/>
            <person name="Hofmann A."/>
            <person name="Sternberg P.W."/>
            <person name="Wang J."/>
            <person name="Gasser R.B."/>
        </authorList>
    </citation>
    <scope>NUCLEOTIDE SEQUENCE [LARGE SCALE GENOMIC DNA]</scope>
    <source>
        <strain evidence="2">DCEP-RM93M</strain>
    </source>
</reference>
<sequence length="73" mass="7961">MNATSTGEARISHHSSHPQRDASQRNVQCSKCGETNASMQGHASIEEHTHPPLCIAISLFRDFLQSLTGITTE</sequence>
<keyword evidence="3" id="KW-1185">Reference proteome</keyword>
<evidence type="ECO:0000313" key="2">
    <source>
        <dbReference type="EMBL" id="KFD55933.1"/>
    </source>
</evidence>
<accession>A0A085MFD7</accession>
<proteinExistence type="predicted"/>
<protein>
    <submittedName>
        <fullName evidence="2">Uncharacterized protein</fullName>
    </submittedName>
</protein>
<evidence type="ECO:0000313" key="3">
    <source>
        <dbReference type="Proteomes" id="UP000030764"/>
    </source>
</evidence>
<dbReference type="Proteomes" id="UP000030764">
    <property type="component" value="Unassembled WGS sequence"/>
</dbReference>
<name>A0A085MFD7_9BILA</name>